<evidence type="ECO:0000313" key="13">
    <source>
        <dbReference type="EMBL" id="PSC72995.1"/>
    </source>
</evidence>
<dbReference type="Proteomes" id="UP000239649">
    <property type="component" value="Unassembled WGS sequence"/>
</dbReference>
<feature type="active site" description="Proton acceptor" evidence="7">
    <location>
        <position position="50"/>
    </location>
</feature>
<feature type="region of interest" description="Disordered" evidence="10">
    <location>
        <begin position="247"/>
        <end position="273"/>
    </location>
</feature>
<evidence type="ECO:0000256" key="2">
    <source>
        <dbReference type="ARBA" id="ARBA00022527"/>
    </source>
</evidence>
<feature type="compositionally biased region" description="Acidic residues" evidence="10">
    <location>
        <begin position="254"/>
        <end position="270"/>
    </location>
</feature>
<evidence type="ECO:0000313" key="14">
    <source>
        <dbReference type="Proteomes" id="UP000239649"/>
    </source>
</evidence>
<evidence type="ECO:0000256" key="1">
    <source>
        <dbReference type="ARBA" id="ARBA00004906"/>
    </source>
</evidence>
<feature type="binding site" evidence="8">
    <location>
        <position position="69"/>
    </location>
    <ligand>
        <name>ATP</name>
        <dbReference type="ChEBI" id="CHEBI:30616"/>
    </ligand>
</feature>
<evidence type="ECO:0000259" key="12">
    <source>
        <dbReference type="PROSITE" id="PS50097"/>
    </source>
</evidence>
<evidence type="ECO:0000256" key="7">
    <source>
        <dbReference type="PIRSR" id="PIRSR630616-1"/>
    </source>
</evidence>
<dbReference type="InterPro" id="IPR000719">
    <property type="entry name" value="Prot_kinase_dom"/>
</dbReference>
<reference evidence="13 14" key="1">
    <citation type="journal article" date="2018" name="Plant J.">
        <title>Genome sequences of Chlorella sorokiniana UTEX 1602 and Micractinium conductrix SAG 241.80: implications to maltose excretion by a green alga.</title>
        <authorList>
            <person name="Arriola M.B."/>
            <person name="Velmurugan N."/>
            <person name="Zhang Y."/>
            <person name="Plunkett M.H."/>
            <person name="Hondzo H."/>
            <person name="Barney B.M."/>
        </authorList>
    </citation>
    <scope>NUCLEOTIDE SEQUENCE [LARGE SCALE GENOMIC DNA]</scope>
    <source>
        <strain evidence="13 14">SAG 241.80</strain>
    </source>
</reference>
<dbReference type="Pfam" id="PF00651">
    <property type="entry name" value="BTB"/>
    <property type="match status" value="1"/>
</dbReference>
<dbReference type="GO" id="GO:0005524">
    <property type="term" value="F:ATP binding"/>
    <property type="evidence" value="ECO:0007669"/>
    <property type="project" value="UniProtKB-KW"/>
</dbReference>
<feature type="region of interest" description="Disordered" evidence="10">
    <location>
        <begin position="609"/>
        <end position="632"/>
    </location>
</feature>
<dbReference type="EMBL" id="LHPF02000008">
    <property type="protein sequence ID" value="PSC72995.1"/>
    <property type="molecule type" value="Genomic_DNA"/>
</dbReference>
<dbReference type="InterPro" id="IPR030616">
    <property type="entry name" value="Aur-like"/>
</dbReference>
<dbReference type="OrthoDB" id="512143at2759"/>
<dbReference type="SUPFAM" id="SSF54695">
    <property type="entry name" value="POZ domain"/>
    <property type="match status" value="1"/>
</dbReference>
<proteinExistence type="predicted"/>
<keyword evidence="6 8" id="KW-0067">ATP-binding</keyword>
<feature type="domain" description="BTB" evidence="12">
    <location>
        <begin position="369"/>
        <end position="426"/>
    </location>
</feature>
<dbReference type="STRING" id="554055.A0A2P6VFX4"/>
<comment type="caution">
    <text evidence="13">The sequence shown here is derived from an EMBL/GenBank/DDBJ whole genome shotgun (WGS) entry which is preliminary data.</text>
</comment>
<keyword evidence="4 8" id="KW-0547">Nucleotide-binding</keyword>
<evidence type="ECO:0000256" key="9">
    <source>
        <dbReference type="PIRSR" id="PIRSR630616-3"/>
    </source>
</evidence>
<evidence type="ECO:0000256" key="5">
    <source>
        <dbReference type="ARBA" id="ARBA00022777"/>
    </source>
</evidence>
<feature type="compositionally biased region" description="Basic residues" evidence="10">
    <location>
        <begin position="614"/>
        <end position="623"/>
    </location>
</feature>
<organism evidence="13 14">
    <name type="scientific">Micractinium conductrix</name>
    <dbReference type="NCBI Taxonomy" id="554055"/>
    <lineage>
        <taxon>Eukaryota</taxon>
        <taxon>Viridiplantae</taxon>
        <taxon>Chlorophyta</taxon>
        <taxon>core chlorophytes</taxon>
        <taxon>Trebouxiophyceae</taxon>
        <taxon>Chlorellales</taxon>
        <taxon>Chlorellaceae</taxon>
        <taxon>Chlorella clade</taxon>
        <taxon>Micractinium</taxon>
    </lineage>
</organism>
<feature type="cross-link" description="Glycyl lysine isopeptide (Lys-Gly) (interchain with G-Cter in SUMO2)" evidence="9">
    <location>
        <position position="52"/>
    </location>
</feature>
<feature type="domain" description="Protein kinase" evidence="11">
    <location>
        <begin position="1"/>
        <end position="196"/>
    </location>
</feature>
<name>A0A2P6VFX4_9CHLO</name>
<evidence type="ECO:0000256" key="6">
    <source>
        <dbReference type="ARBA" id="ARBA00022840"/>
    </source>
</evidence>
<dbReference type="PROSITE" id="PS50011">
    <property type="entry name" value="PROTEIN_KINASE_DOM"/>
    <property type="match status" value="1"/>
</dbReference>
<dbReference type="PROSITE" id="PS50097">
    <property type="entry name" value="BTB"/>
    <property type="match status" value="1"/>
</dbReference>
<evidence type="ECO:0000256" key="3">
    <source>
        <dbReference type="ARBA" id="ARBA00022679"/>
    </source>
</evidence>
<dbReference type="Pfam" id="PF00069">
    <property type="entry name" value="Pkinase"/>
    <property type="match status" value="1"/>
</dbReference>
<evidence type="ECO:0000256" key="4">
    <source>
        <dbReference type="ARBA" id="ARBA00022741"/>
    </source>
</evidence>
<gene>
    <name evidence="13" type="ORF">C2E20_3715</name>
</gene>
<keyword evidence="3" id="KW-0808">Transferase</keyword>
<feature type="binding site" evidence="8">
    <location>
        <begin position="54"/>
        <end position="55"/>
    </location>
    <ligand>
        <name>ATP</name>
        <dbReference type="ChEBI" id="CHEBI:30616"/>
    </ligand>
</feature>
<dbReference type="GO" id="GO:0004674">
    <property type="term" value="F:protein serine/threonine kinase activity"/>
    <property type="evidence" value="ECO:0007669"/>
    <property type="project" value="UniProtKB-KW"/>
</dbReference>
<dbReference type="Gene3D" id="3.30.710.10">
    <property type="entry name" value="Potassium Channel Kv1.1, Chain A"/>
    <property type="match status" value="1"/>
</dbReference>
<keyword evidence="2" id="KW-0723">Serine/threonine-protein kinase</keyword>
<comment type="pathway">
    <text evidence="1">Protein modification; protein ubiquitination.</text>
</comment>
<dbReference type="CDD" id="cd18186">
    <property type="entry name" value="BTB_POZ_ZBTB_KLHL-like"/>
    <property type="match status" value="1"/>
</dbReference>
<dbReference type="SMART" id="SM00220">
    <property type="entry name" value="S_TKc"/>
    <property type="match status" value="1"/>
</dbReference>
<dbReference type="InterPro" id="IPR011009">
    <property type="entry name" value="Kinase-like_dom_sf"/>
</dbReference>
<dbReference type="Gene3D" id="1.10.510.10">
    <property type="entry name" value="Transferase(Phosphotransferase) domain 1"/>
    <property type="match status" value="1"/>
</dbReference>
<dbReference type="InterPro" id="IPR011333">
    <property type="entry name" value="SKP1/BTB/POZ_sf"/>
</dbReference>
<evidence type="ECO:0000256" key="10">
    <source>
        <dbReference type="SAM" id="MobiDB-lite"/>
    </source>
</evidence>
<dbReference type="PANTHER" id="PTHR24350">
    <property type="entry name" value="SERINE/THREONINE-PROTEIN KINASE IAL-RELATED"/>
    <property type="match status" value="1"/>
</dbReference>
<keyword evidence="14" id="KW-1185">Reference proteome</keyword>
<keyword evidence="5 13" id="KW-0418">Kinase</keyword>
<dbReference type="InterPro" id="IPR008271">
    <property type="entry name" value="Ser/Thr_kinase_AS"/>
</dbReference>
<dbReference type="AlphaFoldDB" id="A0A2P6VFX4"/>
<feature type="region of interest" description="Disordered" evidence="10">
    <location>
        <begin position="210"/>
        <end position="230"/>
    </location>
</feature>
<feature type="compositionally biased region" description="Low complexity" evidence="10">
    <location>
        <begin position="212"/>
        <end position="230"/>
    </location>
</feature>
<protein>
    <submittedName>
        <fullName evidence="13">CBL-interacting kinase 11</fullName>
    </submittedName>
</protein>
<dbReference type="PROSITE" id="PS00108">
    <property type="entry name" value="PROTEIN_KINASE_ST"/>
    <property type="match status" value="1"/>
</dbReference>
<evidence type="ECO:0000256" key="8">
    <source>
        <dbReference type="PIRSR" id="PIRSR630616-2"/>
    </source>
</evidence>
<dbReference type="InterPro" id="IPR000210">
    <property type="entry name" value="BTB/POZ_dom"/>
</dbReference>
<accession>A0A2P6VFX4</accession>
<sequence>MVWELVEGPDLLDLLNEHGGRMDEATAAHYFVQLARAVRVIHARGLCHRDVKAENCCVDRRSRRAKLLDFGLARRCQSAVTLGVGTPDYMSPELVVAQAGDVRMPRERATGSYDPEKVDAWSLGVLLYLLVCGKYCFEDPLRPGDVVATLRNIVACSYRPIPASLSPACADLIAHLLVRDPAARLSLAEVLQHPFCVAAAAALGEDFDMAEDSSGSAGAEAGSAGAEAPGSAAAGAEALLTAPAHAAAAQQAAAEEEDQFMDVDEEEEVAEGGGAVREQLERQQAGGIAAFPTEHAQRRTASFSFQPMEAVSSKATPSTPRVVHLEASGSVVKAPPPPSPPSHGCSLAASPVGCATVAAPAMPQQSARDGKRLGVHRLIVLRTCAFLKDLLEACTDASEVVVAETCTQLRSQLLDFIYDRSVQIKPAEAMQVFRLADKYQAPQLMEACRGVFASDAFKLGIPSAAAAGQWAVPGHAPWTDMLATASKHTFSDVFDKCMQFLKDQSEKQPAALLLSLLPDSALLSTMRPGDVKEFLHVLAQAGLGIHSRGAQEQIDLHKKIQQGQTEAEELHKKLDHQRSSYLKLLGKYNRLVDRCKKAKVNWPQELEEDELQKQARKGRRKRGGGGGGGAAAAAGAAAPAAAAPPAAAAAAVAAAAPAAAAPAAAPAAAAGAGQAVVIQAVEAILNNVPVAADVMEQAMAILNANGP</sequence>
<dbReference type="SUPFAM" id="SSF56112">
    <property type="entry name" value="Protein kinase-like (PK-like)"/>
    <property type="match status" value="1"/>
</dbReference>
<evidence type="ECO:0000259" key="11">
    <source>
        <dbReference type="PROSITE" id="PS50011"/>
    </source>
</evidence>